<protein>
    <submittedName>
        <fullName evidence="1">3985_t:CDS:1</fullName>
    </submittedName>
</protein>
<comment type="caution">
    <text evidence="1">The sequence shown here is derived from an EMBL/GenBank/DDBJ whole genome shotgun (WGS) entry which is preliminary data.</text>
</comment>
<sequence>TVNIRWNTKKIPRGVKKTDRVSVRIWCGRSQFPAKAVISVSTPMLYGSYSVNYILTLSHHRYPLWMERKVDLGDDPALVRTSCQAGVFDATKGNERIFKKLHIN</sequence>
<gene>
    <name evidence="1" type="ORF">DERYTH_LOCUS15564</name>
</gene>
<proteinExistence type="predicted"/>
<organism evidence="1 2">
    <name type="scientific">Dentiscutata erythropus</name>
    <dbReference type="NCBI Taxonomy" id="1348616"/>
    <lineage>
        <taxon>Eukaryota</taxon>
        <taxon>Fungi</taxon>
        <taxon>Fungi incertae sedis</taxon>
        <taxon>Mucoromycota</taxon>
        <taxon>Glomeromycotina</taxon>
        <taxon>Glomeromycetes</taxon>
        <taxon>Diversisporales</taxon>
        <taxon>Gigasporaceae</taxon>
        <taxon>Dentiscutata</taxon>
    </lineage>
</organism>
<feature type="non-terminal residue" evidence="1">
    <location>
        <position position="104"/>
    </location>
</feature>
<dbReference type="Proteomes" id="UP000789405">
    <property type="component" value="Unassembled WGS sequence"/>
</dbReference>
<evidence type="ECO:0000313" key="2">
    <source>
        <dbReference type="Proteomes" id="UP000789405"/>
    </source>
</evidence>
<evidence type="ECO:0000313" key="1">
    <source>
        <dbReference type="EMBL" id="CAG8736015.1"/>
    </source>
</evidence>
<dbReference type="AlphaFoldDB" id="A0A9N9IGE7"/>
<keyword evidence="2" id="KW-1185">Reference proteome</keyword>
<dbReference type="EMBL" id="CAJVPY010012723">
    <property type="protein sequence ID" value="CAG8736015.1"/>
    <property type="molecule type" value="Genomic_DNA"/>
</dbReference>
<dbReference type="OrthoDB" id="2415089at2759"/>
<reference evidence="1" key="1">
    <citation type="submission" date="2021-06" db="EMBL/GenBank/DDBJ databases">
        <authorList>
            <person name="Kallberg Y."/>
            <person name="Tangrot J."/>
            <person name="Rosling A."/>
        </authorList>
    </citation>
    <scope>NUCLEOTIDE SEQUENCE</scope>
    <source>
        <strain evidence="1">MA453B</strain>
    </source>
</reference>
<name>A0A9N9IGE7_9GLOM</name>
<accession>A0A9N9IGE7</accession>